<keyword evidence="2" id="KW-1185">Reference proteome</keyword>
<proteinExistence type="predicted"/>
<dbReference type="Proteomes" id="UP000821845">
    <property type="component" value="Chromosome 9"/>
</dbReference>
<organism evidence="1 2">
    <name type="scientific">Hyalomma asiaticum</name>
    <name type="common">Tick</name>
    <dbReference type="NCBI Taxonomy" id="266040"/>
    <lineage>
        <taxon>Eukaryota</taxon>
        <taxon>Metazoa</taxon>
        <taxon>Ecdysozoa</taxon>
        <taxon>Arthropoda</taxon>
        <taxon>Chelicerata</taxon>
        <taxon>Arachnida</taxon>
        <taxon>Acari</taxon>
        <taxon>Parasitiformes</taxon>
        <taxon>Ixodida</taxon>
        <taxon>Ixodoidea</taxon>
        <taxon>Ixodidae</taxon>
        <taxon>Hyalomminae</taxon>
        <taxon>Hyalomma</taxon>
    </lineage>
</organism>
<protein>
    <submittedName>
        <fullName evidence="1">Uncharacterized protein</fullName>
    </submittedName>
</protein>
<evidence type="ECO:0000313" key="1">
    <source>
        <dbReference type="EMBL" id="KAH6922136.1"/>
    </source>
</evidence>
<evidence type="ECO:0000313" key="2">
    <source>
        <dbReference type="Proteomes" id="UP000821845"/>
    </source>
</evidence>
<gene>
    <name evidence="1" type="ORF">HPB50_009885</name>
</gene>
<comment type="caution">
    <text evidence="1">The sequence shown here is derived from an EMBL/GenBank/DDBJ whole genome shotgun (WGS) entry which is preliminary data.</text>
</comment>
<name>A0ACB7RK49_HYAAI</name>
<sequence length="93" mass="9831">MTRANSNVLAGEKEETVGKCKPSLSLSVVNACTPPIAPAVAHAKYNFSDPTGKLSVASSARNNLPAFLSRAHDAVIVRTSFLGRPALKWTRPA</sequence>
<dbReference type="EMBL" id="CM023489">
    <property type="protein sequence ID" value="KAH6922136.1"/>
    <property type="molecule type" value="Genomic_DNA"/>
</dbReference>
<accession>A0ACB7RK49</accession>
<reference evidence="1" key="1">
    <citation type="submission" date="2020-05" db="EMBL/GenBank/DDBJ databases">
        <title>Large-scale comparative analyses of tick genomes elucidate their genetic diversity and vector capacities.</title>
        <authorList>
            <person name="Jia N."/>
            <person name="Wang J."/>
            <person name="Shi W."/>
            <person name="Du L."/>
            <person name="Sun Y."/>
            <person name="Zhan W."/>
            <person name="Jiang J."/>
            <person name="Wang Q."/>
            <person name="Zhang B."/>
            <person name="Ji P."/>
            <person name="Sakyi L.B."/>
            <person name="Cui X."/>
            <person name="Yuan T."/>
            <person name="Jiang B."/>
            <person name="Yang W."/>
            <person name="Lam T.T.-Y."/>
            <person name="Chang Q."/>
            <person name="Ding S."/>
            <person name="Wang X."/>
            <person name="Zhu J."/>
            <person name="Ruan X."/>
            <person name="Zhao L."/>
            <person name="Wei J."/>
            <person name="Que T."/>
            <person name="Du C."/>
            <person name="Cheng J."/>
            <person name="Dai P."/>
            <person name="Han X."/>
            <person name="Huang E."/>
            <person name="Gao Y."/>
            <person name="Liu J."/>
            <person name="Shao H."/>
            <person name="Ye R."/>
            <person name="Li L."/>
            <person name="Wei W."/>
            <person name="Wang X."/>
            <person name="Wang C."/>
            <person name="Yang T."/>
            <person name="Huo Q."/>
            <person name="Li W."/>
            <person name="Guo W."/>
            <person name="Chen H."/>
            <person name="Zhou L."/>
            <person name="Ni X."/>
            <person name="Tian J."/>
            <person name="Zhou Y."/>
            <person name="Sheng Y."/>
            <person name="Liu T."/>
            <person name="Pan Y."/>
            <person name="Xia L."/>
            <person name="Li J."/>
            <person name="Zhao F."/>
            <person name="Cao W."/>
        </authorList>
    </citation>
    <scope>NUCLEOTIDE SEQUENCE</scope>
    <source>
        <strain evidence="1">Hyas-2018</strain>
    </source>
</reference>